<dbReference type="EC" id="3.1.3.5" evidence="3 9"/>
<evidence type="ECO:0000256" key="7">
    <source>
        <dbReference type="ARBA" id="ARBA00022842"/>
    </source>
</evidence>
<protein>
    <recommendedName>
        <fullName evidence="3 9">5'-nucleotidase</fullName>
        <ecNumber evidence="3 9">3.1.3.5</ecNumber>
    </recommendedName>
</protein>
<dbReference type="SFLD" id="SFLDS00003">
    <property type="entry name" value="Haloacid_Dehalogenase"/>
    <property type="match status" value="1"/>
</dbReference>
<dbReference type="CTD" id="37875"/>
<dbReference type="Pfam" id="PF05822">
    <property type="entry name" value="UMPH-1"/>
    <property type="match status" value="1"/>
</dbReference>
<dbReference type="EMBL" id="GAKP01007553">
    <property type="protein sequence ID" value="JAC51399.1"/>
    <property type="molecule type" value="Transcribed_RNA"/>
</dbReference>
<comment type="subcellular location">
    <subcellularLocation>
        <location evidence="9">Cytoplasm</location>
    </subcellularLocation>
</comment>
<dbReference type="OrthoDB" id="10014216at2759"/>
<evidence type="ECO:0000256" key="4">
    <source>
        <dbReference type="ARBA" id="ARBA00022723"/>
    </source>
</evidence>
<dbReference type="FunFam" id="1.10.150.340:FF:000001">
    <property type="entry name" value="Cytosolic 5-nucleotidase 3-like"/>
    <property type="match status" value="1"/>
</dbReference>
<keyword evidence="4" id="KW-0479">Metal-binding</keyword>
<gene>
    <name evidence="10" type="primary">5NT3</name>
</gene>
<dbReference type="GO" id="GO:0008253">
    <property type="term" value="F:5'-nucleotidase activity"/>
    <property type="evidence" value="ECO:0007669"/>
    <property type="project" value="UniProtKB-EC"/>
</dbReference>
<dbReference type="GO" id="GO:0005737">
    <property type="term" value="C:cytoplasm"/>
    <property type="evidence" value="ECO:0007669"/>
    <property type="project" value="UniProtKB-SubCell"/>
</dbReference>
<proteinExistence type="inferred from homology"/>
<evidence type="ECO:0000256" key="9">
    <source>
        <dbReference type="RuleBase" id="RU361276"/>
    </source>
</evidence>
<organism evidence="10">
    <name type="scientific">Bactrocera dorsalis</name>
    <name type="common">Oriental fruit fly</name>
    <name type="synonym">Dacus dorsalis</name>
    <dbReference type="NCBI Taxonomy" id="27457"/>
    <lineage>
        <taxon>Eukaryota</taxon>
        <taxon>Metazoa</taxon>
        <taxon>Ecdysozoa</taxon>
        <taxon>Arthropoda</taxon>
        <taxon>Hexapoda</taxon>
        <taxon>Insecta</taxon>
        <taxon>Pterygota</taxon>
        <taxon>Neoptera</taxon>
        <taxon>Endopterygota</taxon>
        <taxon>Diptera</taxon>
        <taxon>Brachycera</taxon>
        <taxon>Muscomorpha</taxon>
        <taxon>Tephritoidea</taxon>
        <taxon>Tephritidae</taxon>
        <taxon>Bactrocera</taxon>
        <taxon>Bactrocera</taxon>
    </lineage>
</organism>
<keyword evidence="6 9" id="KW-0378">Hydrolase</keyword>
<dbReference type="FunFam" id="3.40.50.1000:FF:000032">
    <property type="entry name" value="Cytosolic 5-nucleotidase 3-like"/>
    <property type="match status" value="1"/>
</dbReference>
<evidence type="ECO:0000256" key="2">
    <source>
        <dbReference type="ARBA" id="ARBA00008389"/>
    </source>
</evidence>
<evidence type="ECO:0000256" key="8">
    <source>
        <dbReference type="ARBA" id="ARBA00023080"/>
    </source>
</evidence>
<dbReference type="SFLD" id="SFLDG01128">
    <property type="entry name" value="C1.4:_5'-Nucleotidase_Like"/>
    <property type="match status" value="1"/>
</dbReference>
<keyword evidence="7" id="KW-0460">Magnesium</keyword>
<dbReference type="RefSeq" id="XP_011201167.2">
    <property type="nucleotide sequence ID" value="XM_011202865.4"/>
</dbReference>
<dbReference type="GO" id="GO:0000287">
    <property type="term" value="F:magnesium ion binding"/>
    <property type="evidence" value="ECO:0007669"/>
    <property type="project" value="InterPro"/>
</dbReference>
<evidence type="ECO:0000313" key="10">
    <source>
        <dbReference type="EMBL" id="JAC51399.1"/>
    </source>
</evidence>
<evidence type="ECO:0000256" key="5">
    <source>
        <dbReference type="ARBA" id="ARBA00022741"/>
    </source>
</evidence>
<keyword evidence="8 9" id="KW-0546">Nucleotide metabolism</keyword>
<evidence type="ECO:0000256" key="6">
    <source>
        <dbReference type="ARBA" id="ARBA00022801"/>
    </source>
</evidence>
<evidence type="ECO:0000256" key="1">
    <source>
        <dbReference type="ARBA" id="ARBA00000815"/>
    </source>
</evidence>
<dbReference type="InterPro" id="IPR006434">
    <property type="entry name" value="Pyrimidine_nucleotidase_eu"/>
</dbReference>
<dbReference type="GO" id="GO:0009117">
    <property type="term" value="P:nucleotide metabolic process"/>
    <property type="evidence" value="ECO:0007669"/>
    <property type="project" value="UniProtKB-KW"/>
</dbReference>
<dbReference type="GeneID" id="105224706"/>
<evidence type="ECO:0000256" key="3">
    <source>
        <dbReference type="ARBA" id="ARBA00012643"/>
    </source>
</evidence>
<sequence length="322" mass="36514">MSNSPKIPDVNDSEVANAIINSKPLRLEDVAILNNDNCKIKDKQRVERILNEFMSGGHERLQIVSDFDFTITKQRTSNGATVPSSFGIFEECKSLPPNFVKAARELHDIYRPIEVSPHISRAEKVKAMIEWWTKSGENLMGFTFDLKEIDEIAKKYAYSMRDNSHELFRNLDALNIPVLVFSAGLGNCVIAMLRQAGLFYPNMKVISNFLQFKDETMLNGFQEPIIHTFNKNETMLEGTDYYDLVHSRDHIILMGDSLADSGMADGVPASSHVLKIGFLFHHANEYLEEYMNTFDIVLIDDQTMNVPLTLLKLIEGKTPSTE</sequence>
<dbReference type="SUPFAM" id="SSF56784">
    <property type="entry name" value="HAD-like"/>
    <property type="match status" value="1"/>
</dbReference>
<dbReference type="PANTHER" id="PTHR13045:SF0">
    <property type="entry name" value="7-METHYLGUANOSINE PHOSPHATE-SPECIFIC 5'-NUCLEOTIDASE"/>
    <property type="match status" value="1"/>
</dbReference>
<dbReference type="AlphaFoldDB" id="A0A034W9L4"/>
<accession>A0A034W9L4</accession>
<dbReference type="NCBIfam" id="TIGR01544">
    <property type="entry name" value="HAD-SF-IE"/>
    <property type="match status" value="1"/>
</dbReference>
<dbReference type="InterPro" id="IPR036412">
    <property type="entry name" value="HAD-like_sf"/>
</dbReference>
<dbReference type="Gene3D" id="3.40.50.1000">
    <property type="entry name" value="HAD superfamily/HAD-like"/>
    <property type="match status" value="1"/>
</dbReference>
<dbReference type="InterPro" id="IPR023214">
    <property type="entry name" value="HAD_sf"/>
</dbReference>
<name>A0A034W9L4_BACDO</name>
<keyword evidence="5 9" id="KW-0547">Nucleotide-binding</keyword>
<dbReference type="KEGG" id="bdr:105224706"/>
<reference evidence="10" key="1">
    <citation type="journal article" date="2014" name="BMC Genomics">
        <title>Characterizing the developmental transcriptome of the oriental fruit fly, Bactrocera dorsalis (Diptera: Tephritidae) through comparative genomic analysis with Drosophila melanogaster utilizing modENCODE datasets.</title>
        <authorList>
            <person name="Geib S.M."/>
            <person name="Calla B."/>
            <person name="Hall B."/>
            <person name="Hou S."/>
            <person name="Manoukis N.C."/>
        </authorList>
    </citation>
    <scope>NUCLEOTIDE SEQUENCE</scope>
    <source>
        <strain evidence="10">Punador</strain>
    </source>
</reference>
<comment type="catalytic activity">
    <reaction evidence="1 9">
        <text>a ribonucleoside 5'-phosphate + H2O = a ribonucleoside + phosphate</text>
        <dbReference type="Rhea" id="RHEA:12484"/>
        <dbReference type="ChEBI" id="CHEBI:15377"/>
        <dbReference type="ChEBI" id="CHEBI:18254"/>
        <dbReference type="ChEBI" id="CHEBI:43474"/>
        <dbReference type="ChEBI" id="CHEBI:58043"/>
        <dbReference type="EC" id="3.1.3.5"/>
    </reaction>
</comment>
<keyword evidence="9" id="KW-0963">Cytoplasm</keyword>
<dbReference type="Gene3D" id="1.10.150.340">
    <property type="entry name" value="Pyrimidine 5'-nucleotidase (UMPH-1), N-terminal domain"/>
    <property type="match status" value="1"/>
</dbReference>
<dbReference type="GO" id="GO:0000166">
    <property type="term" value="F:nucleotide binding"/>
    <property type="evidence" value="ECO:0007669"/>
    <property type="project" value="UniProtKB-KW"/>
</dbReference>
<comment type="similarity">
    <text evidence="2 9">Belongs to the pyrimidine 5'-nucleotidase family.</text>
</comment>
<dbReference type="PANTHER" id="PTHR13045">
    <property type="entry name" value="5'-NUCLEOTIDASE"/>
    <property type="match status" value="1"/>
</dbReference>